<evidence type="ECO:0000256" key="2">
    <source>
        <dbReference type="ARBA" id="ARBA00022692"/>
    </source>
</evidence>
<feature type="transmembrane region" description="Helical" evidence="5">
    <location>
        <begin position="124"/>
        <end position="142"/>
    </location>
</feature>
<evidence type="ECO:0000256" key="4">
    <source>
        <dbReference type="ARBA" id="ARBA00023136"/>
    </source>
</evidence>
<evidence type="ECO:0000256" key="3">
    <source>
        <dbReference type="ARBA" id="ARBA00022989"/>
    </source>
</evidence>
<feature type="domain" description="TM7S3/TM198-like" evidence="6">
    <location>
        <begin position="17"/>
        <end position="206"/>
    </location>
</feature>
<gene>
    <name evidence="7" type="ORF">BD289DRAFT_351503</name>
</gene>
<keyword evidence="2 5" id="KW-0812">Transmembrane</keyword>
<comment type="subcellular location">
    <subcellularLocation>
        <location evidence="1">Membrane</location>
        <topology evidence="1">Multi-pass membrane protein</topology>
    </subcellularLocation>
</comment>
<evidence type="ECO:0000259" key="6">
    <source>
        <dbReference type="Pfam" id="PF13886"/>
    </source>
</evidence>
<protein>
    <recommendedName>
        <fullName evidence="6">TM7S3/TM198-like domain-containing protein</fullName>
    </recommendedName>
</protein>
<dbReference type="OrthoDB" id="102260at2759"/>
<dbReference type="STRING" id="2025994.A0A2T2ZXA9"/>
<organism evidence="7 8">
    <name type="scientific">Coniella lustricola</name>
    <dbReference type="NCBI Taxonomy" id="2025994"/>
    <lineage>
        <taxon>Eukaryota</taxon>
        <taxon>Fungi</taxon>
        <taxon>Dikarya</taxon>
        <taxon>Ascomycota</taxon>
        <taxon>Pezizomycotina</taxon>
        <taxon>Sordariomycetes</taxon>
        <taxon>Sordariomycetidae</taxon>
        <taxon>Diaporthales</taxon>
        <taxon>Schizoparmaceae</taxon>
        <taxon>Coniella</taxon>
    </lineage>
</organism>
<dbReference type="PANTHER" id="PTHR39469:SF1">
    <property type="entry name" value="DUF4203 DOMAIN-CONTAINING PROTEIN"/>
    <property type="match status" value="1"/>
</dbReference>
<sequence>GELPLRPEITPGFSVAGVLLMLSGSAYALVGIKSRWLHCLISTAFLASLGVTVLLVYVMNPPVGKDLQGAYVAAAAGSGIILGSVSFIFQDFLECLACLLGGFCLCMWILTLKPGGLLGSGGDGNIVFITLLSAASVAAFFSRWTRTHFMIGCISLSGATAIVLGIDCFSRAGLKEFWAYIWGLNDSIFPLGVDTFPLTKGIRVEQA</sequence>
<dbReference type="InParanoid" id="A0A2T2ZXA9"/>
<dbReference type="InterPro" id="IPR025256">
    <property type="entry name" value="TM7S3/TM198-like_dom"/>
</dbReference>
<dbReference type="Proteomes" id="UP000241462">
    <property type="component" value="Unassembled WGS sequence"/>
</dbReference>
<feature type="transmembrane region" description="Helical" evidence="5">
    <location>
        <begin position="37"/>
        <end position="58"/>
    </location>
</feature>
<dbReference type="AlphaFoldDB" id="A0A2T2ZXA9"/>
<reference evidence="7 8" key="1">
    <citation type="journal article" date="2018" name="Mycol. Prog.">
        <title>Coniella lustricola, a new species from submerged detritus.</title>
        <authorList>
            <person name="Raudabaugh D.B."/>
            <person name="Iturriaga T."/>
            <person name="Carver A."/>
            <person name="Mondo S."/>
            <person name="Pangilinan J."/>
            <person name="Lipzen A."/>
            <person name="He G."/>
            <person name="Amirebrahimi M."/>
            <person name="Grigoriev I.V."/>
            <person name="Miller A.N."/>
        </authorList>
    </citation>
    <scope>NUCLEOTIDE SEQUENCE [LARGE SCALE GENOMIC DNA]</scope>
    <source>
        <strain evidence="7 8">B22-T-1</strain>
    </source>
</reference>
<evidence type="ECO:0000256" key="1">
    <source>
        <dbReference type="ARBA" id="ARBA00004141"/>
    </source>
</evidence>
<keyword evidence="3 5" id="KW-1133">Transmembrane helix</keyword>
<accession>A0A2T2ZXA9</accession>
<name>A0A2T2ZXA9_9PEZI</name>
<dbReference type="EMBL" id="KZ678587">
    <property type="protein sequence ID" value="PSR78886.1"/>
    <property type="molecule type" value="Genomic_DNA"/>
</dbReference>
<evidence type="ECO:0000313" key="8">
    <source>
        <dbReference type="Proteomes" id="UP000241462"/>
    </source>
</evidence>
<feature type="non-terminal residue" evidence="7">
    <location>
        <position position="207"/>
    </location>
</feature>
<keyword evidence="4 5" id="KW-0472">Membrane</keyword>
<dbReference type="Pfam" id="PF13886">
    <property type="entry name" value="TM7S3_TM198"/>
    <property type="match status" value="1"/>
</dbReference>
<evidence type="ECO:0000256" key="5">
    <source>
        <dbReference type="SAM" id="Phobius"/>
    </source>
</evidence>
<feature type="transmembrane region" description="Helical" evidence="5">
    <location>
        <begin position="70"/>
        <end position="89"/>
    </location>
</feature>
<dbReference type="PANTHER" id="PTHR39469">
    <property type="entry name" value="CHROMOSOME 1, WHOLE GENOME SHOTGUN SEQUENCE"/>
    <property type="match status" value="1"/>
</dbReference>
<feature type="transmembrane region" description="Helical" evidence="5">
    <location>
        <begin position="12"/>
        <end position="30"/>
    </location>
</feature>
<evidence type="ECO:0000313" key="7">
    <source>
        <dbReference type="EMBL" id="PSR78886.1"/>
    </source>
</evidence>
<feature type="non-terminal residue" evidence="7">
    <location>
        <position position="1"/>
    </location>
</feature>
<feature type="transmembrane region" description="Helical" evidence="5">
    <location>
        <begin position="149"/>
        <end position="166"/>
    </location>
</feature>
<feature type="transmembrane region" description="Helical" evidence="5">
    <location>
        <begin position="96"/>
        <end position="112"/>
    </location>
</feature>
<dbReference type="GO" id="GO:0016020">
    <property type="term" value="C:membrane"/>
    <property type="evidence" value="ECO:0007669"/>
    <property type="project" value="UniProtKB-SubCell"/>
</dbReference>
<proteinExistence type="predicted"/>
<keyword evidence="8" id="KW-1185">Reference proteome</keyword>